<keyword evidence="2" id="KW-1185">Reference proteome</keyword>
<gene>
    <name evidence="1" type="ORF">Anapl_08760</name>
</gene>
<evidence type="ECO:0000313" key="2">
    <source>
        <dbReference type="Proteomes" id="UP000296049"/>
    </source>
</evidence>
<evidence type="ECO:0000313" key="1">
    <source>
        <dbReference type="EMBL" id="EOB00356.1"/>
    </source>
</evidence>
<sequence>MSTEKNALVLKRAMGMKRCSGTAEQMYPMSESTEGTVISLQMLGKKQETGANNMKSSVFGSKVATPDARLYIERSRGQEEGTDRNLILLTQKMKLARALQGSCWSLIALAASHSCLVSVENINSREE</sequence>
<organism evidence="1 2">
    <name type="scientific">Anas platyrhynchos</name>
    <name type="common">Mallard</name>
    <name type="synonym">Anas boschas</name>
    <dbReference type="NCBI Taxonomy" id="8839"/>
    <lineage>
        <taxon>Eukaryota</taxon>
        <taxon>Metazoa</taxon>
        <taxon>Chordata</taxon>
        <taxon>Craniata</taxon>
        <taxon>Vertebrata</taxon>
        <taxon>Euteleostomi</taxon>
        <taxon>Archelosauria</taxon>
        <taxon>Archosauria</taxon>
        <taxon>Dinosauria</taxon>
        <taxon>Saurischia</taxon>
        <taxon>Theropoda</taxon>
        <taxon>Coelurosauria</taxon>
        <taxon>Aves</taxon>
        <taxon>Neognathae</taxon>
        <taxon>Galloanserae</taxon>
        <taxon>Anseriformes</taxon>
        <taxon>Anatidae</taxon>
        <taxon>Anatinae</taxon>
        <taxon>Anas</taxon>
    </lineage>
</organism>
<dbReference type="EMBL" id="KB743204">
    <property type="protein sequence ID" value="EOB00356.1"/>
    <property type="molecule type" value="Genomic_DNA"/>
</dbReference>
<name>R0JSG4_ANAPL</name>
<protein>
    <submittedName>
        <fullName evidence="1">Uncharacterized protein</fullName>
    </submittedName>
</protein>
<accession>R0JSG4</accession>
<reference evidence="2" key="1">
    <citation type="journal article" date="2013" name="Nat. Genet.">
        <title>The duck genome and transcriptome provide insight into an avian influenza virus reservoir species.</title>
        <authorList>
            <person name="Huang Y."/>
            <person name="Li Y."/>
            <person name="Burt D.W."/>
            <person name="Chen H."/>
            <person name="Zhang Y."/>
            <person name="Qian W."/>
            <person name="Kim H."/>
            <person name="Gan S."/>
            <person name="Zhao Y."/>
            <person name="Li J."/>
            <person name="Yi K."/>
            <person name="Feng H."/>
            <person name="Zhu P."/>
            <person name="Li B."/>
            <person name="Liu Q."/>
            <person name="Fairley S."/>
            <person name="Magor K.E."/>
            <person name="Du Z."/>
            <person name="Hu X."/>
            <person name="Goodman L."/>
            <person name="Tafer H."/>
            <person name="Vignal A."/>
            <person name="Lee T."/>
            <person name="Kim K.W."/>
            <person name="Sheng Z."/>
            <person name="An Y."/>
            <person name="Searle S."/>
            <person name="Herrero J."/>
            <person name="Groenen M.A."/>
            <person name="Crooijmans R.P."/>
            <person name="Faraut T."/>
            <person name="Cai Q."/>
            <person name="Webster R.G."/>
            <person name="Aldridge J.R."/>
            <person name="Warren W.C."/>
            <person name="Bartschat S."/>
            <person name="Kehr S."/>
            <person name="Marz M."/>
            <person name="Stadler P.F."/>
            <person name="Smith J."/>
            <person name="Kraus R.H."/>
            <person name="Zhao Y."/>
            <person name="Ren L."/>
            <person name="Fei J."/>
            <person name="Morisson M."/>
            <person name="Kaiser P."/>
            <person name="Griffin D.K."/>
            <person name="Rao M."/>
            <person name="Pitel F."/>
            <person name="Wang J."/>
            <person name="Li N."/>
        </authorList>
    </citation>
    <scope>NUCLEOTIDE SEQUENCE [LARGE SCALE GENOMIC DNA]</scope>
</reference>
<dbReference type="Proteomes" id="UP000296049">
    <property type="component" value="Unassembled WGS sequence"/>
</dbReference>
<dbReference type="AlphaFoldDB" id="R0JSG4"/>
<proteinExistence type="predicted"/>